<sequence length="29" mass="3380">MVDICFFEKANIVLCNIFSNGCPIFEKRK</sequence>
<proteinExistence type="predicted"/>
<accession>A0A0E9RH36</accession>
<reference evidence="1" key="2">
    <citation type="journal article" date="2015" name="Fish Shellfish Immunol.">
        <title>Early steps in the European eel (Anguilla anguilla)-Vibrio vulnificus interaction in the gills: Role of the RtxA13 toxin.</title>
        <authorList>
            <person name="Callol A."/>
            <person name="Pajuelo D."/>
            <person name="Ebbesson L."/>
            <person name="Teles M."/>
            <person name="MacKenzie S."/>
            <person name="Amaro C."/>
        </authorList>
    </citation>
    <scope>NUCLEOTIDE SEQUENCE</scope>
</reference>
<dbReference type="EMBL" id="GBXM01080116">
    <property type="protein sequence ID" value="JAH28461.1"/>
    <property type="molecule type" value="Transcribed_RNA"/>
</dbReference>
<organism evidence="1">
    <name type="scientific">Anguilla anguilla</name>
    <name type="common">European freshwater eel</name>
    <name type="synonym">Muraena anguilla</name>
    <dbReference type="NCBI Taxonomy" id="7936"/>
    <lineage>
        <taxon>Eukaryota</taxon>
        <taxon>Metazoa</taxon>
        <taxon>Chordata</taxon>
        <taxon>Craniata</taxon>
        <taxon>Vertebrata</taxon>
        <taxon>Euteleostomi</taxon>
        <taxon>Actinopterygii</taxon>
        <taxon>Neopterygii</taxon>
        <taxon>Teleostei</taxon>
        <taxon>Anguilliformes</taxon>
        <taxon>Anguillidae</taxon>
        <taxon>Anguilla</taxon>
    </lineage>
</organism>
<name>A0A0E9RH36_ANGAN</name>
<reference evidence="1" key="1">
    <citation type="submission" date="2014-11" db="EMBL/GenBank/DDBJ databases">
        <authorList>
            <person name="Amaro Gonzalez C."/>
        </authorList>
    </citation>
    <scope>NUCLEOTIDE SEQUENCE</scope>
</reference>
<protein>
    <submittedName>
        <fullName evidence="1">Uncharacterized protein</fullName>
    </submittedName>
</protein>
<dbReference type="AlphaFoldDB" id="A0A0E9RH36"/>
<evidence type="ECO:0000313" key="1">
    <source>
        <dbReference type="EMBL" id="JAH28461.1"/>
    </source>
</evidence>